<dbReference type="InterPro" id="IPR003473">
    <property type="entry name" value="NadA"/>
</dbReference>
<keyword evidence="8 10" id="KW-0408">Iron</keyword>
<evidence type="ECO:0000256" key="3">
    <source>
        <dbReference type="ARBA" id="ARBA00022485"/>
    </source>
</evidence>
<feature type="binding site" evidence="10">
    <location>
        <position position="264"/>
    </location>
    <ligand>
        <name>iminosuccinate</name>
        <dbReference type="ChEBI" id="CHEBI:77875"/>
    </ligand>
</feature>
<evidence type="ECO:0000256" key="4">
    <source>
        <dbReference type="ARBA" id="ARBA00022490"/>
    </source>
</evidence>
<dbReference type="SUPFAM" id="SSF142754">
    <property type="entry name" value="NadA-like"/>
    <property type="match status" value="1"/>
</dbReference>
<sequence length="359" mass="40024">MLGTEKEINRFCLELSEQDVVQRIYELKAQLGSRLLILGHHYQQDQVIQFADLTGDSFLLSRQAAECKDAQYIVFLGVNFMAETADILTSLWQKVFIPDINAGCIMADMAEACQVRRCWEVLQRSFPGEVIPITYVNSSAEIKAFCGENGGLTCTSSSADGAFHWALEQDMKVLFVPDEHLGRNTAFKAGIDPEEMAVWDRQRNRLVGPENPRVILWNGYCPVHQEFSPDSISAVRKKHPGVRVVVHPECSCETVQAADEAGSTEYIIDCVRTSPAGSVWAVGTEINLVQRLSLEHGDKKIISLDETVKPCPDMLKISPRNLLRCLEGLLGDRTENIVAVDSKTAGWARVALQRMLSIR</sequence>
<dbReference type="AlphaFoldDB" id="A0A1I2V432"/>
<dbReference type="Pfam" id="PF02445">
    <property type="entry name" value="NadA"/>
    <property type="match status" value="1"/>
</dbReference>
<comment type="similarity">
    <text evidence="10">Belongs to the quinolinate synthase family. Type 3 subfamily.</text>
</comment>
<dbReference type="InterPro" id="IPR036094">
    <property type="entry name" value="NadA_sf"/>
</dbReference>
<proteinExistence type="inferred from homology"/>
<dbReference type="STRING" id="341036.SAMN05660649_02897"/>
<organism evidence="11 12">
    <name type="scientific">Desulfotruncus arcticus DSM 17038</name>
    <dbReference type="NCBI Taxonomy" id="1121424"/>
    <lineage>
        <taxon>Bacteria</taxon>
        <taxon>Bacillati</taxon>
        <taxon>Bacillota</taxon>
        <taxon>Clostridia</taxon>
        <taxon>Eubacteriales</taxon>
        <taxon>Desulfallaceae</taxon>
        <taxon>Desulfotruncus</taxon>
    </lineage>
</organism>
<dbReference type="InterPro" id="IPR023515">
    <property type="entry name" value="Quinolinate_synth_A_type3"/>
</dbReference>
<comment type="catalytic activity">
    <reaction evidence="10">
        <text>iminosuccinate + dihydroxyacetone phosphate = quinolinate + phosphate + 2 H2O + H(+)</text>
        <dbReference type="Rhea" id="RHEA:25888"/>
        <dbReference type="ChEBI" id="CHEBI:15377"/>
        <dbReference type="ChEBI" id="CHEBI:15378"/>
        <dbReference type="ChEBI" id="CHEBI:29959"/>
        <dbReference type="ChEBI" id="CHEBI:43474"/>
        <dbReference type="ChEBI" id="CHEBI:57642"/>
        <dbReference type="ChEBI" id="CHEBI:77875"/>
        <dbReference type="EC" id="2.5.1.72"/>
    </reaction>
</comment>
<feature type="binding site" evidence="10">
    <location>
        <position position="57"/>
    </location>
    <ligand>
        <name>iminosuccinate</name>
        <dbReference type="ChEBI" id="CHEBI:77875"/>
    </ligand>
</feature>
<evidence type="ECO:0000313" key="11">
    <source>
        <dbReference type="EMBL" id="SFG84154.1"/>
    </source>
</evidence>
<feature type="binding site" evidence="10">
    <location>
        <position position="104"/>
    </location>
    <ligand>
        <name>[4Fe-4S] cluster</name>
        <dbReference type="ChEBI" id="CHEBI:49883"/>
    </ligand>
</feature>
<keyword evidence="9 10" id="KW-0411">Iron-sulfur</keyword>
<keyword evidence="12" id="KW-1185">Reference proteome</keyword>
<dbReference type="Proteomes" id="UP000199337">
    <property type="component" value="Unassembled WGS sequence"/>
</dbReference>
<evidence type="ECO:0000256" key="9">
    <source>
        <dbReference type="ARBA" id="ARBA00023014"/>
    </source>
</evidence>
<dbReference type="NCBIfam" id="NF006883">
    <property type="entry name" value="PRK09375.2-4"/>
    <property type="match status" value="1"/>
</dbReference>
<dbReference type="NCBIfam" id="TIGR00550">
    <property type="entry name" value="nadA"/>
    <property type="match status" value="1"/>
</dbReference>
<evidence type="ECO:0000256" key="8">
    <source>
        <dbReference type="ARBA" id="ARBA00023004"/>
    </source>
</evidence>
<dbReference type="PANTHER" id="PTHR30573:SF0">
    <property type="entry name" value="QUINOLINATE SYNTHASE, CHLOROPLASTIC"/>
    <property type="match status" value="1"/>
</dbReference>
<dbReference type="GO" id="GO:0034628">
    <property type="term" value="P:'de novo' NAD+ biosynthetic process from L-aspartate"/>
    <property type="evidence" value="ECO:0007669"/>
    <property type="project" value="TreeGrafter"/>
</dbReference>
<gene>
    <name evidence="10" type="primary">nadA</name>
    <name evidence="11" type="ORF">SAMN05660649_02897</name>
</gene>
<accession>A0A1I2V432</accession>
<dbReference type="GO" id="GO:0051539">
    <property type="term" value="F:4 iron, 4 sulfur cluster binding"/>
    <property type="evidence" value="ECO:0007669"/>
    <property type="project" value="UniProtKB-KW"/>
</dbReference>
<feature type="binding site" evidence="10">
    <location>
        <begin position="135"/>
        <end position="137"/>
    </location>
    <ligand>
        <name>iminosuccinate</name>
        <dbReference type="ChEBI" id="CHEBI:77875"/>
    </ligand>
</feature>
<dbReference type="OrthoDB" id="9801204at2"/>
<dbReference type="PANTHER" id="PTHR30573">
    <property type="entry name" value="QUINOLINATE SYNTHETASE A"/>
    <property type="match status" value="1"/>
</dbReference>
<dbReference type="GO" id="GO:0005829">
    <property type="term" value="C:cytosol"/>
    <property type="evidence" value="ECO:0007669"/>
    <property type="project" value="TreeGrafter"/>
</dbReference>
<dbReference type="EC" id="2.5.1.72" evidence="2 10"/>
<feature type="binding site" evidence="10">
    <location>
        <begin position="247"/>
        <end position="249"/>
    </location>
    <ligand>
        <name>iminosuccinate</name>
        <dbReference type="ChEBI" id="CHEBI:77875"/>
    </ligand>
</feature>
<evidence type="ECO:0000313" key="12">
    <source>
        <dbReference type="Proteomes" id="UP000199337"/>
    </source>
</evidence>
<dbReference type="UniPathway" id="UPA00253">
    <property type="reaction ID" value="UER00327"/>
</dbReference>
<keyword evidence="5 10" id="KW-0662">Pyridine nucleotide biosynthesis</keyword>
<feature type="binding site" evidence="10">
    <location>
        <position position="156"/>
    </location>
    <ligand>
        <name>iminosuccinate</name>
        <dbReference type="ChEBI" id="CHEBI:77875"/>
    </ligand>
</feature>
<evidence type="ECO:0000256" key="5">
    <source>
        <dbReference type="ARBA" id="ARBA00022642"/>
    </source>
</evidence>
<evidence type="ECO:0000256" key="2">
    <source>
        <dbReference type="ARBA" id="ARBA00012669"/>
    </source>
</evidence>
<dbReference type="HAMAP" id="MF_00569">
    <property type="entry name" value="NadA_type3"/>
    <property type="match status" value="1"/>
</dbReference>
<feature type="binding site" evidence="10">
    <location>
        <position position="311"/>
    </location>
    <ligand>
        <name>[4Fe-4S] cluster</name>
        <dbReference type="ChEBI" id="CHEBI:49883"/>
    </ligand>
</feature>
<evidence type="ECO:0000256" key="7">
    <source>
        <dbReference type="ARBA" id="ARBA00022723"/>
    </source>
</evidence>
<keyword evidence="6 10" id="KW-0808">Transferase</keyword>
<feature type="binding site" evidence="10">
    <location>
        <position position="221"/>
    </location>
    <ligand>
        <name>[4Fe-4S] cluster</name>
        <dbReference type="ChEBI" id="CHEBI:49883"/>
    </ligand>
</feature>
<comment type="subcellular location">
    <subcellularLocation>
        <location evidence="10">Cytoplasm</location>
    </subcellularLocation>
</comment>
<keyword evidence="7 10" id="KW-0479">Metal-binding</keyword>
<feature type="binding site" evidence="10">
    <location>
        <position position="40"/>
    </location>
    <ligand>
        <name>iminosuccinate</name>
        <dbReference type="ChEBI" id="CHEBI:77875"/>
    </ligand>
</feature>
<keyword evidence="3 10" id="KW-0004">4Fe-4S</keyword>
<comment type="cofactor">
    <cofactor evidence="10">
        <name>[4Fe-4S] cluster</name>
        <dbReference type="ChEBI" id="CHEBI:49883"/>
    </cofactor>
    <text evidence="10">Binds 1 [4Fe-4S] cluster per subunit.</text>
</comment>
<evidence type="ECO:0000256" key="1">
    <source>
        <dbReference type="ARBA" id="ARBA00005065"/>
    </source>
</evidence>
<reference evidence="12" key="1">
    <citation type="submission" date="2016-10" db="EMBL/GenBank/DDBJ databases">
        <authorList>
            <person name="Varghese N."/>
            <person name="Submissions S."/>
        </authorList>
    </citation>
    <scope>NUCLEOTIDE SEQUENCE [LARGE SCALE GENOMIC DNA]</scope>
    <source>
        <strain evidence="12">DSM 17038</strain>
    </source>
</reference>
<protein>
    <recommendedName>
        <fullName evidence="2 10">Quinolinate synthase</fullName>
        <ecNumber evidence="2 10">2.5.1.72</ecNumber>
    </recommendedName>
</protein>
<name>A0A1I2V432_9FIRM</name>
<comment type="pathway">
    <text evidence="1 10">Cofactor biosynthesis; NAD(+) biosynthesis; quinolinate from iminoaspartate: step 1/1.</text>
</comment>
<dbReference type="GO" id="GO:0008987">
    <property type="term" value="F:quinolinate synthetase A activity"/>
    <property type="evidence" value="ECO:0007669"/>
    <property type="project" value="UniProtKB-UniRule"/>
</dbReference>
<dbReference type="Gene3D" id="3.40.50.10800">
    <property type="entry name" value="NadA-like"/>
    <property type="match status" value="3"/>
</dbReference>
<keyword evidence="4 10" id="KW-0963">Cytoplasm</keyword>
<dbReference type="EMBL" id="FOOX01000010">
    <property type="protein sequence ID" value="SFG84154.1"/>
    <property type="molecule type" value="Genomic_DNA"/>
</dbReference>
<evidence type="ECO:0000256" key="10">
    <source>
        <dbReference type="HAMAP-Rule" id="MF_00569"/>
    </source>
</evidence>
<comment type="function">
    <text evidence="10">Catalyzes the condensation of iminoaspartate with dihydroxyacetone phosphate to form quinolinate.</text>
</comment>
<dbReference type="RefSeq" id="WP_092472091.1">
    <property type="nucleotide sequence ID" value="NZ_FOOX01000010.1"/>
</dbReference>
<evidence type="ECO:0000256" key="6">
    <source>
        <dbReference type="ARBA" id="ARBA00022679"/>
    </source>
</evidence>
<dbReference type="GO" id="GO:0046872">
    <property type="term" value="F:metal ion binding"/>
    <property type="evidence" value="ECO:0007669"/>
    <property type="project" value="UniProtKB-KW"/>
</dbReference>